<comment type="cofactor">
    <cofactor evidence="1">
        <name>Mg(2+)</name>
        <dbReference type="ChEBI" id="CHEBI:18420"/>
    </cofactor>
</comment>
<evidence type="ECO:0000256" key="11">
    <source>
        <dbReference type="ARBA" id="ARBA00047820"/>
    </source>
</evidence>
<keyword evidence="5" id="KW-0963">Cytoplasm</keyword>
<evidence type="ECO:0000256" key="1">
    <source>
        <dbReference type="ARBA" id="ARBA00001946"/>
    </source>
</evidence>
<comment type="caution">
    <text evidence="12">The sequence shown here is derived from an EMBL/GenBank/DDBJ whole genome shotgun (WGS) entry which is preliminary data.</text>
</comment>
<dbReference type="Gene3D" id="3.90.80.10">
    <property type="entry name" value="Inorganic pyrophosphatase"/>
    <property type="match status" value="1"/>
</dbReference>
<dbReference type="Pfam" id="PF00719">
    <property type="entry name" value="Pyrophosphatase"/>
    <property type="match status" value="1"/>
</dbReference>
<dbReference type="PANTHER" id="PTHR10286">
    <property type="entry name" value="INORGANIC PYROPHOSPHATASE"/>
    <property type="match status" value="1"/>
</dbReference>
<comment type="catalytic activity">
    <reaction evidence="11">
        <text>diphosphate + H2O = 2 phosphate + H(+)</text>
        <dbReference type="Rhea" id="RHEA:24576"/>
        <dbReference type="ChEBI" id="CHEBI:15377"/>
        <dbReference type="ChEBI" id="CHEBI:15378"/>
        <dbReference type="ChEBI" id="CHEBI:33019"/>
        <dbReference type="ChEBI" id="CHEBI:43474"/>
        <dbReference type="EC" id="3.6.1.1"/>
    </reaction>
</comment>
<dbReference type="GO" id="GO:0005737">
    <property type="term" value="C:cytoplasm"/>
    <property type="evidence" value="ECO:0007669"/>
    <property type="project" value="UniProtKB-SubCell"/>
</dbReference>
<evidence type="ECO:0000256" key="9">
    <source>
        <dbReference type="ARBA" id="ARBA00032535"/>
    </source>
</evidence>
<protein>
    <recommendedName>
        <fullName evidence="10">Inorganic pyrophosphatase</fullName>
        <ecNumber evidence="4">3.6.1.1</ecNumber>
    </recommendedName>
    <alternativeName>
        <fullName evidence="9">Pyrophosphate phospho-hydrolase</fullName>
    </alternativeName>
</protein>
<dbReference type="InterPro" id="IPR008162">
    <property type="entry name" value="Pyrophosphatase"/>
</dbReference>
<dbReference type="GO" id="GO:0000287">
    <property type="term" value="F:magnesium ion binding"/>
    <property type="evidence" value="ECO:0007669"/>
    <property type="project" value="InterPro"/>
</dbReference>
<dbReference type="EMBL" id="PJQM01001772">
    <property type="protein sequence ID" value="RCI01091.1"/>
    <property type="molecule type" value="Genomic_DNA"/>
</dbReference>
<dbReference type="InterPro" id="IPR036649">
    <property type="entry name" value="Pyrophosphatase_sf"/>
</dbReference>
<dbReference type="SUPFAM" id="SSF50324">
    <property type="entry name" value="Inorganic pyrophosphatase"/>
    <property type="match status" value="1"/>
</dbReference>
<dbReference type="Proteomes" id="UP000253551">
    <property type="component" value="Unassembled WGS sequence"/>
</dbReference>
<keyword evidence="13" id="KW-1185">Reference proteome</keyword>
<evidence type="ECO:0000256" key="2">
    <source>
        <dbReference type="ARBA" id="ARBA00004496"/>
    </source>
</evidence>
<comment type="similarity">
    <text evidence="3">Belongs to the PPase family.</text>
</comment>
<evidence type="ECO:0000256" key="3">
    <source>
        <dbReference type="ARBA" id="ARBA00006220"/>
    </source>
</evidence>
<evidence type="ECO:0000256" key="7">
    <source>
        <dbReference type="ARBA" id="ARBA00022801"/>
    </source>
</evidence>
<dbReference type="AlphaFoldDB" id="A0A367KG25"/>
<dbReference type="CDD" id="cd00412">
    <property type="entry name" value="pyrophosphatase"/>
    <property type="match status" value="1"/>
</dbReference>
<keyword evidence="7" id="KW-0378">Hydrolase</keyword>
<name>A0A367KG25_RHIST</name>
<dbReference type="FunFam" id="3.90.80.10:FF:000004">
    <property type="entry name" value="Inorganic pyrophosphatase"/>
    <property type="match status" value="1"/>
</dbReference>
<sequence length="287" mass="32751">MTDSITTRMIGAPNTLNYSLYYEKEGHLISPFHDIPLFANQEKDIFNMIVEIPRWTNAKNEINKETPLNPIRQDIEDNKPRFVPSVFPLHGYIWNYGAFPQTWENPAFISPHTNKGGDNDPIDVIELGRRVATTGEIKQVKILGILGLLDQEETDWKVVVIDIRDPLADQLEDIDDVDKFMPGYLQQTNHYFKTYKLPSGGKENDIAFDGKAQNKSFATDIVFGTHEEWKLLVNGTTPRKHIQTINLTVKDSPYRVDPDHDIVTGVPKANPLPAAPIPEQVNTWHFY</sequence>
<accession>A0A367KG25</accession>
<keyword evidence="6" id="KW-0479">Metal-binding</keyword>
<dbReference type="GO" id="GO:0006796">
    <property type="term" value="P:phosphate-containing compound metabolic process"/>
    <property type="evidence" value="ECO:0007669"/>
    <property type="project" value="InterPro"/>
</dbReference>
<gene>
    <name evidence="12" type="primary">IPP1_2</name>
    <name evidence="12" type="ORF">CU098_011353</name>
</gene>
<organism evidence="12 13">
    <name type="scientific">Rhizopus stolonifer</name>
    <name type="common">Rhizopus nigricans</name>
    <dbReference type="NCBI Taxonomy" id="4846"/>
    <lineage>
        <taxon>Eukaryota</taxon>
        <taxon>Fungi</taxon>
        <taxon>Fungi incertae sedis</taxon>
        <taxon>Mucoromycota</taxon>
        <taxon>Mucoromycotina</taxon>
        <taxon>Mucoromycetes</taxon>
        <taxon>Mucorales</taxon>
        <taxon>Mucorineae</taxon>
        <taxon>Rhizopodaceae</taxon>
        <taxon>Rhizopus</taxon>
    </lineage>
</organism>
<evidence type="ECO:0000256" key="6">
    <source>
        <dbReference type="ARBA" id="ARBA00022723"/>
    </source>
</evidence>
<proteinExistence type="inferred from homology"/>
<dbReference type="GO" id="GO:0004427">
    <property type="term" value="F:inorganic diphosphate phosphatase activity"/>
    <property type="evidence" value="ECO:0007669"/>
    <property type="project" value="UniProtKB-EC"/>
</dbReference>
<comment type="subcellular location">
    <subcellularLocation>
        <location evidence="2">Cytoplasm</location>
    </subcellularLocation>
</comment>
<evidence type="ECO:0000256" key="10">
    <source>
        <dbReference type="ARBA" id="ARBA00040300"/>
    </source>
</evidence>
<dbReference type="STRING" id="4846.A0A367KG25"/>
<evidence type="ECO:0000256" key="5">
    <source>
        <dbReference type="ARBA" id="ARBA00022490"/>
    </source>
</evidence>
<dbReference type="PROSITE" id="PS00387">
    <property type="entry name" value="PPASE"/>
    <property type="match status" value="1"/>
</dbReference>
<evidence type="ECO:0000313" key="12">
    <source>
        <dbReference type="EMBL" id="RCI01091.1"/>
    </source>
</evidence>
<evidence type="ECO:0000256" key="8">
    <source>
        <dbReference type="ARBA" id="ARBA00022842"/>
    </source>
</evidence>
<dbReference type="OrthoDB" id="1608002at2759"/>
<evidence type="ECO:0000256" key="4">
    <source>
        <dbReference type="ARBA" id="ARBA00012146"/>
    </source>
</evidence>
<evidence type="ECO:0000313" key="13">
    <source>
        <dbReference type="Proteomes" id="UP000253551"/>
    </source>
</evidence>
<reference evidence="12 13" key="1">
    <citation type="journal article" date="2018" name="G3 (Bethesda)">
        <title>Phylogenetic and Phylogenomic Definition of Rhizopus Species.</title>
        <authorList>
            <person name="Gryganskyi A.P."/>
            <person name="Golan J."/>
            <person name="Dolatabadi S."/>
            <person name="Mondo S."/>
            <person name="Robb S."/>
            <person name="Idnurm A."/>
            <person name="Muszewska A."/>
            <person name="Steczkiewicz K."/>
            <person name="Masonjones S."/>
            <person name="Liao H.L."/>
            <person name="Gajdeczka M.T."/>
            <person name="Anike F."/>
            <person name="Vuek A."/>
            <person name="Anishchenko I.M."/>
            <person name="Voigt K."/>
            <person name="de Hoog G.S."/>
            <person name="Smith M.E."/>
            <person name="Heitman J."/>
            <person name="Vilgalys R."/>
            <person name="Stajich J.E."/>
        </authorList>
    </citation>
    <scope>NUCLEOTIDE SEQUENCE [LARGE SCALE GENOMIC DNA]</scope>
    <source>
        <strain evidence="12 13">LSU 92-RS-03</strain>
    </source>
</reference>
<keyword evidence="8" id="KW-0460">Magnesium</keyword>
<dbReference type="EC" id="3.6.1.1" evidence="4"/>